<gene>
    <name evidence="2" type="ORF">NDR86_10220</name>
</gene>
<comment type="caution">
    <text evidence="2">The sequence shown here is derived from an EMBL/GenBank/DDBJ whole genome shotgun (WGS) entry which is preliminary data.</text>
</comment>
<feature type="domain" description="MmyB-like transcription regulator ligand binding" evidence="1">
    <location>
        <begin position="8"/>
        <end position="109"/>
    </location>
</feature>
<sequence length="166" mass="18283">MTHPTDTELLVAHPGPAATLTLDWDLVACNEEWAAVFTGLRTGDNLLEWLFTSPDARRLPEWRTTARHMLLWYVDGQLRNGGEGHALAALRPLATTSRAIRSLLADTDEAEVEVVFAEGAPVEVPDPETGDVRTYRFGPESLTRFDPATAREATIGYTMRGTMCGQ</sequence>
<organism evidence="2 3">
    <name type="scientific">Nocardia pulmonis</name>
    <dbReference type="NCBI Taxonomy" id="2951408"/>
    <lineage>
        <taxon>Bacteria</taxon>
        <taxon>Bacillati</taxon>
        <taxon>Actinomycetota</taxon>
        <taxon>Actinomycetes</taxon>
        <taxon>Mycobacteriales</taxon>
        <taxon>Nocardiaceae</taxon>
        <taxon>Nocardia</taxon>
    </lineage>
</organism>
<evidence type="ECO:0000259" key="1">
    <source>
        <dbReference type="Pfam" id="PF17765"/>
    </source>
</evidence>
<name>A0A9X2IWR1_9NOCA</name>
<evidence type="ECO:0000313" key="2">
    <source>
        <dbReference type="EMBL" id="MCM6773844.1"/>
    </source>
</evidence>
<dbReference type="AlphaFoldDB" id="A0A9X2IWR1"/>
<dbReference type="InterPro" id="IPR041413">
    <property type="entry name" value="MLTR_LBD"/>
</dbReference>
<dbReference type="EMBL" id="JAMRXG010000004">
    <property type="protein sequence ID" value="MCM6773844.1"/>
    <property type="molecule type" value="Genomic_DNA"/>
</dbReference>
<dbReference type="Proteomes" id="UP001139157">
    <property type="component" value="Unassembled WGS sequence"/>
</dbReference>
<dbReference type="Pfam" id="PF17765">
    <property type="entry name" value="MLTR_LBD"/>
    <property type="match status" value="1"/>
</dbReference>
<protein>
    <recommendedName>
        <fullName evidence="1">MmyB-like transcription regulator ligand binding domain-containing protein</fullName>
    </recommendedName>
</protein>
<reference evidence="2" key="1">
    <citation type="submission" date="2022-06" db="EMBL/GenBank/DDBJ databases">
        <title>Novel species in genus nocardia.</title>
        <authorList>
            <person name="Li F."/>
        </authorList>
    </citation>
    <scope>NUCLEOTIDE SEQUENCE</scope>
    <source>
        <strain evidence="2">CDC141</strain>
    </source>
</reference>
<evidence type="ECO:0000313" key="3">
    <source>
        <dbReference type="Proteomes" id="UP001139157"/>
    </source>
</evidence>
<accession>A0A9X2IWR1</accession>
<dbReference type="Gene3D" id="3.30.450.180">
    <property type="match status" value="1"/>
</dbReference>
<keyword evidence="3" id="KW-1185">Reference proteome</keyword>
<proteinExistence type="predicted"/>
<dbReference type="RefSeq" id="WP_251910930.1">
    <property type="nucleotide sequence ID" value="NZ_JAMRXG010000004.1"/>
</dbReference>